<proteinExistence type="inferred from homology"/>
<gene>
    <name evidence="6 9" type="primary">fliA</name>
    <name evidence="9" type="ORF">CBI30_05365</name>
</gene>
<dbReference type="PANTHER" id="PTHR30385">
    <property type="entry name" value="SIGMA FACTOR F FLAGELLAR"/>
    <property type="match status" value="1"/>
</dbReference>
<dbReference type="Gene3D" id="1.20.140.160">
    <property type="match status" value="1"/>
</dbReference>
<dbReference type="Gene3D" id="1.10.1740.10">
    <property type="match status" value="1"/>
</dbReference>
<reference evidence="9 10" key="1">
    <citation type="submission" date="2017-05" db="EMBL/GenBank/DDBJ databases">
        <title>Polynucleobacter sp. MWH-K35W1 isolated from the permanently anoxic monimolimnion of a meromictic lake.</title>
        <authorList>
            <person name="Hahn M.W."/>
        </authorList>
    </citation>
    <scope>NUCLEOTIDE SEQUENCE [LARGE SCALE GENOMIC DNA]</scope>
    <source>
        <strain evidence="9 10">MWH-K35W1</strain>
    </source>
</reference>
<name>A0A254Q4X6_9BURK</name>
<keyword evidence="5 6" id="KW-0804">Transcription</keyword>
<evidence type="ECO:0000256" key="6">
    <source>
        <dbReference type="HAMAP-Rule" id="MF_00962"/>
    </source>
</evidence>
<dbReference type="InterPro" id="IPR007624">
    <property type="entry name" value="RNA_pol_sigma70_r3"/>
</dbReference>
<dbReference type="Proteomes" id="UP000198104">
    <property type="component" value="Unassembled WGS sequence"/>
</dbReference>
<keyword evidence="3 6" id="KW-0731">Sigma factor</keyword>
<dbReference type="OrthoDB" id="9799825at2"/>
<evidence type="ECO:0000256" key="3">
    <source>
        <dbReference type="ARBA" id="ARBA00023082"/>
    </source>
</evidence>
<dbReference type="NCBIfam" id="NF005413">
    <property type="entry name" value="PRK06986.1"/>
    <property type="match status" value="1"/>
</dbReference>
<dbReference type="PIRSF" id="PIRSF000770">
    <property type="entry name" value="RNA_pol_sigma-SigE/K"/>
    <property type="match status" value="1"/>
</dbReference>
<evidence type="ECO:0000259" key="8">
    <source>
        <dbReference type="PROSITE" id="PS00716"/>
    </source>
</evidence>
<evidence type="ECO:0000256" key="5">
    <source>
        <dbReference type="ARBA" id="ARBA00023163"/>
    </source>
</evidence>
<dbReference type="GO" id="GO:0003677">
    <property type="term" value="F:DNA binding"/>
    <property type="evidence" value="ECO:0007669"/>
    <property type="project" value="UniProtKB-UniRule"/>
</dbReference>
<dbReference type="HAMAP" id="MF_00962">
    <property type="entry name" value="Sigma70_FliA"/>
    <property type="match status" value="1"/>
</dbReference>
<comment type="caution">
    <text evidence="9">The sequence shown here is derived from an EMBL/GenBank/DDBJ whole genome shotgun (WGS) entry which is preliminary data.</text>
</comment>
<dbReference type="NCBIfam" id="TIGR02937">
    <property type="entry name" value="sigma70-ECF"/>
    <property type="match status" value="1"/>
</dbReference>
<dbReference type="GO" id="GO:0016987">
    <property type="term" value="F:sigma factor activity"/>
    <property type="evidence" value="ECO:0007669"/>
    <property type="project" value="UniProtKB-UniRule"/>
</dbReference>
<dbReference type="PROSITE" id="PS00716">
    <property type="entry name" value="SIGMA70_2"/>
    <property type="match status" value="1"/>
</dbReference>
<dbReference type="InterPro" id="IPR028617">
    <property type="entry name" value="Sigma70_FliA"/>
</dbReference>
<dbReference type="Pfam" id="PF04539">
    <property type="entry name" value="Sigma70_r3"/>
    <property type="match status" value="1"/>
</dbReference>
<keyword evidence="1 6" id="KW-0963">Cytoplasm</keyword>
<dbReference type="NCBIfam" id="TIGR02479">
    <property type="entry name" value="FliA_WhiG"/>
    <property type="match status" value="1"/>
</dbReference>
<dbReference type="RefSeq" id="WP_088527283.1">
    <property type="nucleotide sequence ID" value="NZ_NGUO01000008.1"/>
</dbReference>
<evidence type="ECO:0000256" key="4">
    <source>
        <dbReference type="ARBA" id="ARBA00023125"/>
    </source>
</evidence>
<feature type="domain" description="RNA polymerase sigma-70" evidence="7">
    <location>
        <begin position="41"/>
        <end position="54"/>
    </location>
</feature>
<accession>A0A254Q4X6</accession>
<evidence type="ECO:0000313" key="10">
    <source>
        <dbReference type="Proteomes" id="UP000198104"/>
    </source>
</evidence>
<feature type="region of interest" description="Sigma-70 factor domain-2" evidence="6">
    <location>
        <begin position="14"/>
        <end position="86"/>
    </location>
</feature>
<dbReference type="PROSITE" id="PS00715">
    <property type="entry name" value="SIGMA70_1"/>
    <property type="match status" value="1"/>
</dbReference>
<dbReference type="InterPro" id="IPR014284">
    <property type="entry name" value="RNA_pol_sigma-70_dom"/>
</dbReference>
<keyword evidence="10" id="KW-1185">Reference proteome</keyword>
<evidence type="ECO:0000313" key="9">
    <source>
        <dbReference type="EMBL" id="OWS71881.1"/>
    </source>
</evidence>
<comment type="similarity">
    <text evidence="6">Belongs to the sigma-70 factor family. FliA subfamily.</text>
</comment>
<evidence type="ECO:0000256" key="1">
    <source>
        <dbReference type="ARBA" id="ARBA00022490"/>
    </source>
</evidence>
<dbReference type="AlphaFoldDB" id="A0A254Q4X6"/>
<dbReference type="InterPro" id="IPR000943">
    <property type="entry name" value="RNA_pol_sigma70"/>
</dbReference>
<dbReference type="SUPFAM" id="SSF88946">
    <property type="entry name" value="Sigma2 domain of RNA polymerase sigma factors"/>
    <property type="match status" value="1"/>
</dbReference>
<dbReference type="InterPro" id="IPR013324">
    <property type="entry name" value="RNA_pol_sigma_r3/r4-like"/>
</dbReference>
<dbReference type="Pfam" id="PF04545">
    <property type="entry name" value="Sigma70_r4"/>
    <property type="match status" value="1"/>
</dbReference>
<sequence>MYTATGKINDAEGIVIQYADLVKKMAYQVKAKLPASVEIDDLIQAGMIGLLDAASRYQENKGAQFKTYASQRIHGSMMDELRSADWLPRGIRKQMRDVEKAIHGLQQRLGRAPTESEVAMQLKISISDYHQLLTECGGHQLIYFEDFQKTDDEDHFLDRHVKNDSSDVINVLLARGFKGALKDAVDKLPEREKLLMGLYYEQELNLKEIGAVMNVTESRVSQLHSQAVARIRSILKEQLWTGPA</sequence>
<dbReference type="GO" id="GO:0003899">
    <property type="term" value="F:DNA-directed RNA polymerase activity"/>
    <property type="evidence" value="ECO:0007669"/>
    <property type="project" value="InterPro"/>
</dbReference>
<dbReference type="CDD" id="cd06171">
    <property type="entry name" value="Sigma70_r4"/>
    <property type="match status" value="1"/>
</dbReference>
<feature type="domain" description="RNA polymerase sigma-70" evidence="8">
    <location>
        <begin position="205"/>
        <end position="231"/>
    </location>
</feature>
<dbReference type="GO" id="GO:0006352">
    <property type="term" value="P:DNA-templated transcription initiation"/>
    <property type="evidence" value="ECO:0007669"/>
    <property type="project" value="UniProtKB-UniRule"/>
</dbReference>
<dbReference type="PRINTS" id="PR00046">
    <property type="entry name" value="SIGMA70FCT"/>
</dbReference>
<evidence type="ECO:0000256" key="2">
    <source>
        <dbReference type="ARBA" id="ARBA00023015"/>
    </source>
</evidence>
<organism evidence="9 10">
    <name type="scientific">Polynucleobacter aenigmaticus</name>
    <dbReference type="NCBI Taxonomy" id="1743164"/>
    <lineage>
        <taxon>Bacteria</taxon>
        <taxon>Pseudomonadati</taxon>
        <taxon>Pseudomonadota</taxon>
        <taxon>Betaproteobacteria</taxon>
        <taxon>Burkholderiales</taxon>
        <taxon>Burkholderiaceae</taxon>
        <taxon>Polynucleobacter</taxon>
    </lineage>
</organism>
<dbReference type="EMBL" id="NGUO01000008">
    <property type="protein sequence ID" value="OWS71881.1"/>
    <property type="molecule type" value="Genomic_DNA"/>
</dbReference>
<dbReference type="PANTHER" id="PTHR30385:SF7">
    <property type="entry name" value="RNA POLYMERASE SIGMA FACTOR FLIA"/>
    <property type="match status" value="1"/>
</dbReference>
<feature type="short sequence motif" description="Interaction with polymerase core subunit RpoC" evidence="6">
    <location>
        <begin position="41"/>
        <end position="44"/>
    </location>
</feature>
<feature type="DNA-binding region" description="H-T-H motif" evidence="6">
    <location>
        <begin position="206"/>
        <end position="225"/>
    </location>
</feature>
<comment type="subcellular location">
    <subcellularLocation>
        <location evidence="6">Cytoplasm</location>
    </subcellularLocation>
</comment>
<dbReference type="InterPro" id="IPR012845">
    <property type="entry name" value="RNA_pol_sigma_FliA_WhiG"/>
</dbReference>
<evidence type="ECO:0000259" key="7">
    <source>
        <dbReference type="PROSITE" id="PS00715"/>
    </source>
</evidence>
<keyword evidence="4 6" id="KW-0238">DNA-binding</keyword>
<feature type="region of interest" description="Sigma-70 factor domain-4" evidence="6">
    <location>
        <begin position="184"/>
        <end position="232"/>
    </location>
</feature>
<dbReference type="InterPro" id="IPR007627">
    <property type="entry name" value="RNA_pol_sigma70_r2"/>
</dbReference>
<dbReference type="InterPro" id="IPR013325">
    <property type="entry name" value="RNA_pol_sigma_r2"/>
</dbReference>
<protein>
    <recommendedName>
        <fullName evidence="6">RNA polymerase sigma factor FliA</fullName>
    </recommendedName>
    <alternativeName>
        <fullName evidence="6">RNA polymerase sigma factor for flagellar operon</fullName>
    </alternativeName>
    <alternativeName>
        <fullName evidence="6">Sigma F</fullName>
    </alternativeName>
    <alternativeName>
        <fullName evidence="6">Sigma-28</fullName>
    </alternativeName>
</protein>
<dbReference type="InterPro" id="IPR007630">
    <property type="entry name" value="RNA_pol_sigma70_r4"/>
</dbReference>
<comment type="caution">
    <text evidence="6">Lacks conserved residue(s) required for the propagation of feature annotation.</text>
</comment>
<dbReference type="SUPFAM" id="SSF88659">
    <property type="entry name" value="Sigma3 and sigma4 domains of RNA polymerase sigma factors"/>
    <property type="match status" value="2"/>
</dbReference>
<keyword evidence="2 6" id="KW-0805">Transcription regulation</keyword>
<dbReference type="GO" id="GO:0005737">
    <property type="term" value="C:cytoplasm"/>
    <property type="evidence" value="ECO:0007669"/>
    <property type="project" value="UniProtKB-SubCell"/>
</dbReference>
<dbReference type="Pfam" id="PF04542">
    <property type="entry name" value="Sigma70_r2"/>
    <property type="match status" value="1"/>
</dbReference>
<comment type="function">
    <text evidence="6">Sigma factors are initiation factors that promote the attachment of RNA polymerase to specific initiation sites and are then released. This sigma factor controls the expression of flagella-related genes.</text>
</comment>